<dbReference type="AlphaFoldDB" id="A0A9W6SHI1"/>
<gene>
    <name evidence="2" type="ORF">Afil01_08690</name>
</gene>
<feature type="transmembrane region" description="Helical" evidence="1">
    <location>
        <begin position="288"/>
        <end position="310"/>
    </location>
</feature>
<evidence type="ECO:0000313" key="2">
    <source>
        <dbReference type="EMBL" id="GLZ76062.1"/>
    </source>
</evidence>
<evidence type="ECO:0000313" key="3">
    <source>
        <dbReference type="Proteomes" id="UP001165079"/>
    </source>
</evidence>
<feature type="transmembrane region" description="Helical" evidence="1">
    <location>
        <begin position="256"/>
        <end position="276"/>
    </location>
</feature>
<keyword evidence="1" id="KW-1133">Transmembrane helix</keyword>
<protein>
    <submittedName>
        <fullName evidence="2">Uncharacterized protein</fullName>
    </submittedName>
</protein>
<feature type="transmembrane region" description="Helical" evidence="1">
    <location>
        <begin position="92"/>
        <end position="111"/>
    </location>
</feature>
<proteinExistence type="predicted"/>
<reference evidence="2" key="1">
    <citation type="submission" date="2023-03" db="EMBL/GenBank/DDBJ databases">
        <title>Actinorhabdospora filicis NBRC 111898.</title>
        <authorList>
            <person name="Ichikawa N."/>
            <person name="Sato H."/>
            <person name="Tonouchi N."/>
        </authorList>
    </citation>
    <scope>NUCLEOTIDE SEQUENCE</scope>
    <source>
        <strain evidence="2">NBRC 111898</strain>
    </source>
</reference>
<keyword evidence="1" id="KW-0472">Membrane</keyword>
<keyword evidence="1" id="KW-0812">Transmembrane</keyword>
<feature type="transmembrane region" description="Helical" evidence="1">
    <location>
        <begin position="224"/>
        <end position="244"/>
    </location>
</feature>
<sequence length="327" mass="34414">MDTGQQHYPLSRSGRLLAALPRPERLHRPLLALAVLMGVTGLGSVIGLIVDDRMITGLPIWAKPLKFAISIAAYALSMAYLLPLVPKMKRTVWWSGTIIALMLGYEMVPIAGQAMRGTTSHFNETTPFDAAVWETMTIAIIVMWVANLAAVIVLTFARIGDRALTRALRWGGAIALIGVGLGAMMPPQRSGVDGIAGAHTVGGGDGGPGLPVLGWSTTGGDLRIAHFVGMHALQAIPLLALFLAGRIADETRRARIVLVAAFAYAGLTALVLWQALRGESLVHPSAPTLLALAALAVVTVAGVLLSGLGARRREAAAEVREPQNQAA</sequence>
<keyword evidence="3" id="KW-1185">Reference proteome</keyword>
<dbReference type="Proteomes" id="UP001165079">
    <property type="component" value="Unassembled WGS sequence"/>
</dbReference>
<organism evidence="2 3">
    <name type="scientific">Actinorhabdospora filicis</name>
    <dbReference type="NCBI Taxonomy" id="1785913"/>
    <lineage>
        <taxon>Bacteria</taxon>
        <taxon>Bacillati</taxon>
        <taxon>Actinomycetota</taxon>
        <taxon>Actinomycetes</taxon>
        <taxon>Micromonosporales</taxon>
        <taxon>Micromonosporaceae</taxon>
        <taxon>Actinorhabdospora</taxon>
    </lineage>
</organism>
<feature type="transmembrane region" description="Helical" evidence="1">
    <location>
        <begin position="131"/>
        <end position="155"/>
    </location>
</feature>
<evidence type="ECO:0000256" key="1">
    <source>
        <dbReference type="SAM" id="Phobius"/>
    </source>
</evidence>
<name>A0A9W6SHI1_9ACTN</name>
<comment type="caution">
    <text evidence="2">The sequence shown here is derived from an EMBL/GenBank/DDBJ whole genome shotgun (WGS) entry which is preliminary data.</text>
</comment>
<dbReference type="RefSeq" id="WP_285661261.1">
    <property type="nucleotide sequence ID" value="NZ_BSTX01000001.1"/>
</dbReference>
<dbReference type="EMBL" id="BSTX01000001">
    <property type="protein sequence ID" value="GLZ76062.1"/>
    <property type="molecule type" value="Genomic_DNA"/>
</dbReference>
<feature type="transmembrane region" description="Helical" evidence="1">
    <location>
        <begin position="65"/>
        <end position="85"/>
    </location>
</feature>
<feature type="transmembrane region" description="Helical" evidence="1">
    <location>
        <begin position="30"/>
        <end position="50"/>
    </location>
</feature>
<accession>A0A9W6SHI1</accession>
<feature type="transmembrane region" description="Helical" evidence="1">
    <location>
        <begin position="167"/>
        <end position="185"/>
    </location>
</feature>